<keyword evidence="7" id="KW-0968">Cytoplasmic vesicle</keyword>
<dbReference type="SMART" id="SM00164">
    <property type="entry name" value="TBC"/>
    <property type="match status" value="1"/>
</dbReference>
<dbReference type="PROSITE" id="PS50086">
    <property type="entry name" value="TBC_RABGAP"/>
    <property type="match status" value="1"/>
</dbReference>
<feature type="region of interest" description="Disordered" evidence="11">
    <location>
        <begin position="1"/>
        <end position="26"/>
    </location>
</feature>
<comment type="subunit">
    <text evidence="9">Interacts with EPS8.</text>
</comment>
<feature type="compositionally biased region" description="Polar residues" evidence="11">
    <location>
        <begin position="477"/>
        <end position="498"/>
    </location>
</feature>
<evidence type="ECO:0000256" key="8">
    <source>
        <dbReference type="ARBA" id="ARBA00059926"/>
    </source>
</evidence>
<dbReference type="Gene3D" id="1.10.10.750">
    <property type="entry name" value="Ypt/Rab-GAP domain of gyp1p, domain 1"/>
    <property type="match status" value="1"/>
</dbReference>
<feature type="compositionally biased region" description="Basic and acidic residues" evidence="11">
    <location>
        <begin position="1"/>
        <end position="17"/>
    </location>
</feature>
<dbReference type="InterPro" id="IPR000195">
    <property type="entry name" value="Rab-GAP-TBC_dom"/>
</dbReference>
<feature type="compositionally biased region" description="Basic and acidic residues" evidence="11">
    <location>
        <begin position="445"/>
        <end position="469"/>
    </location>
</feature>
<feature type="compositionally biased region" description="Basic and acidic residues" evidence="11">
    <location>
        <begin position="372"/>
        <end position="386"/>
    </location>
</feature>
<dbReference type="PANTHER" id="PTHR47219">
    <property type="entry name" value="RAB GTPASE-ACTIVATING PROTEIN 1-LIKE"/>
    <property type="match status" value="1"/>
</dbReference>
<dbReference type="GeneID" id="108931638"/>
<dbReference type="AlphaFoldDB" id="A0A8C9SRX2"/>
<evidence type="ECO:0000313" key="13">
    <source>
        <dbReference type="Ensembl" id="ENSSFOP00015037406.1"/>
    </source>
</evidence>
<keyword evidence="5" id="KW-0007">Acetylation</keyword>
<keyword evidence="6" id="KW-0333">Golgi apparatus</keyword>
<dbReference type="InterPro" id="IPR035969">
    <property type="entry name" value="Rab-GAP_TBC_sf"/>
</dbReference>
<feature type="compositionally biased region" description="Polar residues" evidence="11">
    <location>
        <begin position="609"/>
        <end position="619"/>
    </location>
</feature>
<evidence type="ECO:0000256" key="4">
    <source>
        <dbReference type="ARBA" id="ARBA00022553"/>
    </source>
</evidence>
<keyword evidence="3" id="KW-0343">GTPase activation</keyword>
<organism evidence="13 14">
    <name type="scientific">Scleropages formosus</name>
    <name type="common">Asian bonytongue</name>
    <name type="synonym">Osteoglossum formosum</name>
    <dbReference type="NCBI Taxonomy" id="113540"/>
    <lineage>
        <taxon>Eukaryota</taxon>
        <taxon>Metazoa</taxon>
        <taxon>Chordata</taxon>
        <taxon>Craniata</taxon>
        <taxon>Vertebrata</taxon>
        <taxon>Euteleostomi</taxon>
        <taxon>Actinopterygii</taxon>
        <taxon>Neopterygii</taxon>
        <taxon>Teleostei</taxon>
        <taxon>Osteoglossocephala</taxon>
        <taxon>Osteoglossomorpha</taxon>
        <taxon>Osteoglossiformes</taxon>
        <taxon>Osteoglossidae</taxon>
        <taxon>Scleropages</taxon>
    </lineage>
</organism>
<dbReference type="InterPro" id="IPR050302">
    <property type="entry name" value="Rab_GAP_TBC_domain"/>
</dbReference>
<dbReference type="Gene3D" id="1.10.8.270">
    <property type="entry name" value="putative rabgap domain of human tbc1 domain family member 14 like domains"/>
    <property type="match status" value="1"/>
</dbReference>
<reference evidence="13" key="3">
    <citation type="submission" date="2025-09" db="UniProtKB">
        <authorList>
            <consortium name="Ensembl"/>
        </authorList>
    </citation>
    <scope>IDENTIFICATION</scope>
</reference>
<feature type="region of interest" description="Disordered" evidence="11">
    <location>
        <begin position="534"/>
        <end position="555"/>
    </location>
</feature>
<feature type="compositionally biased region" description="Low complexity" evidence="11">
    <location>
        <begin position="387"/>
        <end position="396"/>
    </location>
</feature>
<gene>
    <name evidence="13" type="primary">LOC108931638</name>
</gene>
<feature type="region of interest" description="Disordered" evidence="11">
    <location>
        <begin position="598"/>
        <end position="628"/>
    </location>
</feature>
<dbReference type="OrthoDB" id="294251at2759"/>
<dbReference type="KEGG" id="sfm:108931638"/>
<evidence type="ECO:0000256" key="6">
    <source>
        <dbReference type="ARBA" id="ARBA00023034"/>
    </source>
</evidence>
<keyword evidence="14" id="KW-1185">Reference proteome</keyword>
<dbReference type="Proteomes" id="UP000694397">
    <property type="component" value="Chromosome 2"/>
</dbReference>
<feature type="domain" description="Rab-GAP TBC" evidence="12">
    <location>
        <begin position="116"/>
        <end position="308"/>
    </location>
</feature>
<proteinExistence type="predicted"/>
<evidence type="ECO:0000256" key="11">
    <source>
        <dbReference type="SAM" id="MobiDB-lite"/>
    </source>
</evidence>
<evidence type="ECO:0000256" key="9">
    <source>
        <dbReference type="ARBA" id="ARBA00064037"/>
    </source>
</evidence>
<evidence type="ECO:0000256" key="5">
    <source>
        <dbReference type="ARBA" id="ARBA00022990"/>
    </source>
</evidence>
<accession>A0A8C9SRX2</accession>
<feature type="compositionally biased region" description="Basic and acidic residues" evidence="11">
    <location>
        <begin position="501"/>
        <end position="511"/>
    </location>
</feature>
<feature type="compositionally biased region" description="Polar residues" evidence="11">
    <location>
        <begin position="397"/>
        <end position="411"/>
    </location>
</feature>
<dbReference type="GeneTree" id="ENSGT00940000156715"/>
<dbReference type="Pfam" id="PF00566">
    <property type="entry name" value="RabGAP-TBC"/>
    <property type="match status" value="1"/>
</dbReference>
<dbReference type="FunFam" id="1.10.8.270:FF:000010">
    <property type="entry name" value="Putative USP6 N-terminal-like protein"/>
    <property type="match status" value="1"/>
</dbReference>
<dbReference type="FunFam" id="1.10.10.750:FF:000001">
    <property type="entry name" value="TBC1 domain family member 10A"/>
    <property type="match status" value="1"/>
</dbReference>
<evidence type="ECO:0000256" key="3">
    <source>
        <dbReference type="ARBA" id="ARBA00022468"/>
    </source>
</evidence>
<reference evidence="13" key="2">
    <citation type="submission" date="2025-08" db="UniProtKB">
        <authorList>
            <consortium name="Ensembl"/>
        </authorList>
    </citation>
    <scope>IDENTIFICATION</scope>
</reference>
<comment type="function">
    <text evidence="8">Acts as a GTPase-activating protein for RAB5A and RAB43. Involved in receptor trafficking. In complex with EPS8 inhibits internalization of EGFR. Involved in retrograde transport from the endocytic pathway to the Golgi apparatus. Involved in the transport of Shiga toxin from early and recycling endosomes to the trans-Golgi network. Required for structural integrity of the Golgi complex.</text>
</comment>
<feature type="region of interest" description="Disordered" evidence="11">
    <location>
        <begin position="372"/>
        <end position="511"/>
    </location>
</feature>
<name>A0A8C9SRX2_SCLFO</name>
<evidence type="ECO:0000256" key="10">
    <source>
        <dbReference type="ARBA" id="ARBA00070172"/>
    </source>
</evidence>
<dbReference type="Ensembl" id="ENSSFOT00015037818.2">
    <property type="protein sequence ID" value="ENSSFOP00015037406.1"/>
    <property type="gene ID" value="ENSSFOG00015023803.2"/>
</dbReference>
<evidence type="ECO:0000313" key="14">
    <source>
        <dbReference type="Proteomes" id="UP000694397"/>
    </source>
</evidence>
<dbReference type="FunFam" id="1.10.472.80:FF:000019">
    <property type="entry name" value="USP6 N-terminal like"/>
    <property type="match status" value="1"/>
</dbReference>
<evidence type="ECO:0000256" key="7">
    <source>
        <dbReference type="ARBA" id="ARBA00023329"/>
    </source>
</evidence>
<evidence type="ECO:0000256" key="1">
    <source>
        <dbReference type="ARBA" id="ARBA00004541"/>
    </source>
</evidence>
<dbReference type="GO" id="GO:0005096">
    <property type="term" value="F:GTPase activator activity"/>
    <property type="evidence" value="ECO:0007669"/>
    <property type="project" value="UniProtKB-KW"/>
</dbReference>
<protein>
    <recommendedName>
        <fullName evidence="10">USP6 N-terminal-like protein</fullName>
    </recommendedName>
</protein>
<evidence type="ECO:0000256" key="2">
    <source>
        <dbReference type="ARBA" id="ARBA00004555"/>
    </source>
</evidence>
<dbReference type="GO" id="GO:0005794">
    <property type="term" value="C:Golgi apparatus"/>
    <property type="evidence" value="ECO:0007669"/>
    <property type="project" value="UniProtKB-SubCell"/>
</dbReference>
<evidence type="ECO:0000259" key="12">
    <source>
        <dbReference type="PROSITE" id="PS50086"/>
    </source>
</evidence>
<dbReference type="GO" id="GO:0031267">
    <property type="term" value="F:small GTPase binding"/>
    <property type="evidence" value="ECO:0007669"/>
    <property type="project" value="TreeGrafter"/>
</dbReference>
<dbReference type="PANTHER" id="PTHR47219:SF19">
    <property type="entry name" value="USP6 N-TERMINAL-LIKE PROTEIN ISOFORM X1"/>
    <property type="match status" value="1"/>
</dbReference>
<comment type="subcellular location">
    <subcellularLocation>
        <location evidence="1">Cytoplasmic vesicle</location>
    </subcellularLocation>
    <subcellularLocation>
        <location evidence="2">Golgi apparatus</location>
    </subcellularLocation>
</comment>
<keyword evidence="4" id="KW-0597">Phosphoprotein</keyword>
<dbReference type="Gene3D" id="1.10.472.80">
    <property type="entry name" value="Ypt/Rab-GAP domain of gyp1p, domain 3"/>
    <property type="match status" value="1"/>
</dbReference>
<sequence length="897" mass="102585">MRTTLEKQFEERLERGSDAQQDAAVKLEQEHEEILSKYDKGKEGAEVEPWEDASFHLYKVTDRFGFLHENELPAYDSVEEKQKQQEVERTTKWLKMLKSWDKYKNSEKLVKRVYKGIPLQLRGQAWCLLLDVPKMKAEKKDFYEKLKFRARGVSPDIRQIDLDVNRTYRDHIMFMQRYDVKQQALFHVLMAYSVYNREVGYCQGMSQITALLLIYMNEEDAFWALVKLFSGQKHAMHGFFVPGFPKLLRFQEHHDRILSKMMPKLKQHLDSQEVFTSLYTMKWFFQCFLDRTPFTLTLRIWDIYILEGERVLTAMSYTVLKMHRKQLMKLSMEELVEFLQVTLSKNFIFEDDLVIEQLQTCMAELRRAKLELPPPGKEDELPKKSLGELPPELLPSTTRLANGQSQSSQLESPKKGPSNPQAVRLEAAPGEEVERPKQNRPSSRARRDSLERLVRQHRSEKEARSRASGEEALTQAPPAQNGTGRPSHATANHNTGVVNSARKDITPRWVKPSETKLEAAMLAAAEAGRRRGVIYSQGSSPPPSPSSKQEPQFLQHQVWPRSHGFIPETNRGSNASQYDNVPGSENGFVEVLKLEQPPSRNLRKEAQAGTVSLSPSWMPNTAAAGTGPRTQRLALHGDSVDLRSMGRLSADSPGSPTWYHRNEPPYSPVKSSLASAHDMSVNLLPVLQAPIGSLPEEQQYRPMLRTPSGSPPERQLYGTTLRVPPSFSPDRVLANSSYATYRRQPPSTLDQYPDGLSAGQNAQLEGVFEYPRQPSELPVKPMYLAAHSRSEVQMRANQVQPYWVEQKSDRGWALQTKQEADGFHPPGHIPRSPSFQRAQMSPVEEFAYPLSVDVHHHYRTQYQEHQLVARQQLLPVFGGPHYRHAPEAFTMQESMLL</sequence>
<dbReference type="SUPFAM" id="SSF47923">
    <property type="entry name" value="Ypt/Rab-GAP domain of gyp1p"/>
    <property type="match status" value="2"/>
</dbReference>
<dbReference type="RefSeq" id="XP_018603075.1">
    <property type="nucleotide sequence ID" value="XM_018747559.2"/>
</dbReference>
<dbReference type="GO" id="GO:0031410">
    <property type="term" value="C:cytoplasmic vesicle"/>
    <property type="evidence" value="ECO:0007669"/>
    <property type="project" value="UniProtKB-SubCell"/>
</dbReference>
<reference evidence="13 14" key="1">
    <citation type="submission" date="2019-04" db="EMBL/GenBank/DDBJ databases">
        <authorList>
            <consortium name="Wellcome Sanger Institute Data Sharing"/>
        </authorList>
    </citation>
    <scope>NUCLEOTIDE SEQUENCE [LARGE SCALE GENOMIC DNA]</scope>
</reference>